<dbReference type="Proteomes" id="UP000663836">
    <property type="component" value="Unassembled WGS sequence"/>
</dbReference>
<feature type="non-terminal residue" evidence="1">
    <location>
        <position position="70"/>
    </location>
</feature>
<gene>
    <name evidence="1" type="ORF">JBS370_LOCUS42456</name>
</gene>
<accession>A0A820M4Z6</accession>
<comment type="caution">
    <text evidence="1">The sequence shown here is derived from an EMBL/GenBank/DDBJ whole genome shotgun (WGS) entry which is preliminary data.</text>
</comment>
<feature type="non-terminal residue" evidence="1">
    <location>
        <position position="1"/>
    </location>
</feature>
<dbReference type="AlphaFoldDB" id="A0A820M4Z6"/>
<protein>
    <submittedName>
        <fullName evidence="1">Uncharacterized protein</fullName>
    </submittedName>
</protein>
<evidence type="ECO:0000313" key="2">
    <source>
        <dbReference type="Proteomes" id="UP000663836"/>
    </source>
</evidence>
<proteinExistence type="predicted"/>
<dbReference type="EMBL" id="CAJOBD010056427">
    <property type="protein sequence ID" value="CAF4368408.1"/>
    <property type="molecule type" value="Genomic_DNA"/>
</dbReference>
<name>A0A820M4Z6_9BILA</name>
<organism evidence="1 2">
    <name type="scientific">Rotaria sordida</name>
    <dbReference type="NCBI Taxonomy" id="392033"/>
    <lineage>
        <taxon>Eukaryota</taxon>
        <taxon>Metazoa</taxon>
        <taxon>Spiralia</taxon>
        <taxon>Gnathifera</taxon>
        <taxon>Rotifera</taxon>
        <taxon>Eurotatoria</taxon>
        <taxon>Bdelloidea</taxon>
        <taxon>Philodinida</taxon>
        <taxon>Philodinidae</taxon>
        <taxon>Rotaria</taxon>
    </lineage>
</organism>
<reference evidence="1" key="1">
    <citation type="submission" date="2021-02" db="EMBL/GenBank/DDBJ databases">
        <authorList>
            <person name="Nowell W R."/>
        </authorList>
    </citation>
    <scope>NUCLEOTIDE SEQUENCE</scope>
</reference>
<sequence>TEQRRLSDGPYSSPLHRPYSYHYYHHPGEFSGNEPCMLKRKNSSLNMLLDSTSSMMRTASTTFQCLLGSA</sequence>
<evidence type="ECO:0000313" key="1">
    <source>
        <dbReference type="EMBL" id="CAF4368408.1"/>
    </source>
</evidence>